<protein>
    <submittedName>
        <fullName evidence="1">Uncharacterized protein</fullName>
    </submittedName>
</protein>
<evidence type="ECO:0000313" key="2">
    <source>
        <dbReference type="Proteomes" id="UP000199666"/>
    </source>
</evidence>
<dbReference type="Proteomes" id="UP000199666">
    <property type="component" value="Unassembled WGS sequence"/>
</dbReference>
<organism evidence="1 2">
    <name type="scientific">Pedobacter insulae</name>
    <dbReference type="NCBI Taxonomy" id="414048"/>
    <lineage>
        <taxon>Bacteria</taxon>
        <taxon>Pseudomonadati</taxon>
        <taxon>Bacteroidota</taxon>
        <taxon>Sphingobacteriia</taxon>
        <taxon>Sphingobacteriales</taxon>
        <taxon>Sphingobacteriaceae</taxon>
        <taxon>Pedobacter</taxon>
    </lineage>
</organism>
<name>A0A1I2ZAU3_9SPHI</name>
<evidence type="ECO:0000313" key="1">
    <source>
        <dbReference type="EMBL" id="SFH34735.1"/>
    </source>
</evidence>
<proteinExistence type="predicted"/>
<dbReference type="AlphaFoldDB" id="A0A1I2ZAU3"/>
<dbReference type="EMBL" id="FOPP01000009">
    <property type="protein sequence ID" value="SFH34735.1"/>
    <property type="molecule type" value="Genomic_DNA"/>
</dbReference>
<reference evidence="1 2" key="1">
    <citation type="submission" date="2016-10" db="EMBL/GenBank/DDBJ databases">
        <authorList>
            <person name="de Groot N.N."/>
        </authorList>
    </citation>
    <scope>NUCLEOTIDE SEQUENCE [LARGE SCALE GENOMIC DNA]</scope>
    <source>
        <strain evidence="1 2">DSM 18684</strain>
    </source>
</reference>
<keyword evidence="2" id="KW-1185">Reference proteome</keyword>
<accession>A0A1I2ZAU3</accession>
<sequence>MCCVCSAVKDVSEAHLELGDKYRFVIYDIMKVVFGIARYCPIL</sequence>
<gene>
    <name evidence="1" type="ORF">SAMN04489864_109102</name>
</gene>